<comment type="caution">
    <text evidence="2">The sequence shown here is derived from an EMBL/GenBank/DDBJ whole genome shotgun (WGS) entry which is preliminary data.</text>
</comment>
<evidence type="ECO:0000259" key="1">
    <source>
        <dbReference type="PROSITE" id="PS50075"/>
    </source>
</evidence>
<dbReference type="SUPFAM" id="SSF47336">
    <property type="entry name" value="ACP-like"/>
    <property type="match status" value="1"/>
</dbReference>
<evidence type="ECO:0000313" key="3">
    <source>
        <dbReference type="Proteomes" id="UP000249646"/>
    </source>
</evidence>
<evidence type="ECO:0000313" key="2">
    <source>
        <dbReference type="EMBL" id="PZW01427.1"/>
    </source>
</evidence>
<proteinExistence type="predicted"/>
<dbReference type="InterPro" id="IPR036736">
    <property type="entry name" value="ACP-like_sf"/>
</dbReference>
<feature type="domain" description="Carrier" evidence="1">
    <location>
        <begin position="1"/>
        <end position="72"/>
    </location>
</feature>
<keyword evidence="3" id="KW-1185">Reference proteome</keyword>
<protein>
    <submittedName>
        <fullName evidence="2">Acyl carrier protein</fullName>
    </submittedName>
</protein>
<dbReference type="EMBL" id="QKUB01000002">
    <property type="protein sequence ID" value="PZW01427.1"/>
    <property type="molecule type" value="Genomic_DNA"/>
</dbReference>
<gene>
    <name evidence="2" type="ORF">BCF89_10249</name>
</gene>
<accession>A0A2W7G584</accession>
<dbReference type="PROSITE" id="PS50075">
    <property type="entry name" value="CARRIER"/>
    <property type="match status" value="1"/>
</dbReference>
<dbReference type="Gene3D" id="1.10.1200.10">
    <property type="entry name" value="ACP-like"/>
    <property type="match status" value="1"/>
</dbReference>
<dbReference type="OrthoDB" id="400572at2"/>
<organism evidence="2 3">
    <name type="scientific">Metamycoplasma auris</name>
    <dbReference type="NCBI Taxonomy" id="51363"/>
    <lineage>
        <taxon>Bacteria</taxon>
        <taxon>Bacillati</taxon>
        <taxon>Mycoplasmatota</taxon>
        <taxon>Mycoplasmoidales</taxon>
        <taxon>Metamycoplasmataceae</taxon>
        <taxon>Metamycoplasma</taxon>
    </lineage>
</organism>
<dbReference type="Proteomes" id="UP000249646">
    <property type="component" value="Unassembled WGS sequence"/>
</dbReference>
<dbReference type="Pfam" id="PF00550">
    <property type="entry name" value="PP-binding"/>
    <property type="match status" value="1"/>
</dbReference>
<name>A0A2W7G584_9BACT</name>
<dbReference type="AlphaFoldDB" id="A0A2W7G584"/>
<sequence>MDFKELVFKKIRKLTKKDFDIDTPIRGLNIDSLDLVILISELETNFNIEITDDELMKIKTIGDVLNIIEQKKSK</sequence>
<dbReference type="InterPro" id="IPR009081">
    <property type="entry name" value="PP-bd_ACP"/>
</dbReference>
<reference evidence="2 3" key="1">
    <citation type="submission" date="2018-06" db="EMBL/GenBank/DDBJ databases">
        <title>Genomic Encyclopedia of Archaeal and Bacterial Type Strains, Phase II (KMG-II): from individual species to whole genera.</title>
        <authorList>
            <person name="Goeker M."/>
        </authorList>
    </citation>
    <scope>NUCLEOTIDE SEQUENCE [LARGE SCALE GENOMIC DNA]</scope>
    <source>
        <strain evidence="2 3">ATCC 51348</strain>
    </source>
</reference>
<dbReference type="RefSeq" id="WP_111518216.1">
    <property type="nucleotide sequence ID" value="NZ_QKUB01000002.1"/>
</dbReference>